<organism evidence="6 7">
    <name type="scientific">Catenulispora subtropica</name>
    <dbReference type="NCBI Taxonomy" id="450798"/>
    <lineage>
        <taxon>Bacteria</taxon>
        <taxon>Bacillati</taxon>
        <taxon>Actinomycetota</taxon>
        <taxon>Actinomycetes</taxon>
        <taxon>Catenulisporales</taxon>
        <taxon>Catenulisporaceae</taxon>
        <taxon>Catenulispora</taxon>
    </lineage>
</organism>
<keyword evidence="2" id="KW-0274">FAD</keyword>
<evidence type="ECO:0000313" key="7">
    <source>
        <dbReference type="Proteomes" id="UP001499854"/>
    </source>
</evidence>
<gene>
    <name evidence="6" type="ORF">GCM10009838_04310</name>
</gene>
<evidence type="ECO:0000256" key="1">
    <source>
        <dbReference type="ARBA" id="ARBA00022630"/>
    </source>
</evidence>
<proteinExistence type="predicted"/>
<dbReference type="InterPro" id="IPR016169">
    <property type="entry name" value="FAD-bd_PCMH_sub2"/>
</dbReference>
<comment type="caution">
    <text evidence="6">The sequence shown here is derived from an EMBL/GenBank/DDBJ whole genome shotgun (WGS) entry which is preliminary data.</text>
</comment>
<name>A0ABN2QHD6_9ACTN</name>
<feature type="compositionally biased region" description="Gly residues" evidence="4">
    <location>
        <begin position="8"/>
        <end position="23"/>
    </location>
</feature>
<keyword evidence="1" id="KW-0285">Flavoprotein</keyword>
<dbReference type="Gene3D" id="3.30.43.10">
    <property type="entry name" value="Uridine Diphospho-n-acetylenolpyruvylglucosamine Reductase, domain 2"/>
    <property type="match status" value="1"/>
</dbReference>
<evidence type="ECO:0000259" key="5">
    <source>
        <dbReference type="PROSITE" id="PS51387"/>
    </source>
</evidence>
<dbReference type="InterPro" id="IPR016166">
    <property type="entry name" value="FAD-bd_PCMH"/>
</dbReference>
<keyword evidence="3" id="KW-0560">Oxidoreductase</keyword>
<dbReference type="PANTHER" id="PTHR42659">
    <property type="entry name" value="XANTHINE DEHYDROGENASE SUBUNIT C-RELATED"/>
    <property type="match status" value="1"/>
</dbReference>
<reference evidence="6 7" key="1">
    <citation type="journal article" date="2019" name="Int. J. Syst. Evol. Microbiol.">
        <title>The Global Catalogue of Microorganisms (GCM) 10K type strain sequencing project: providing services to taxonomists for standard genome sequencing and annotation.</title>
        <authorList>
            <consortium name="The Broad Institute Genomics Platform"/>
            <consortium name="The Broad Institute Genome Sequencing Center for Infectious Disease"/>
            <person name="Wu L."/>
            <person name="Ma J."/>
        </authorList>
    </citation>
    <scope>NUCLEOTIDE SEQUENCE [LARGE SCALE GENOMIC DNA]</scope>
    <source>
        <strain evidence="6 7">JCM 16013</strain>
    </source>
</reference>
<dbReference type="Gene3D" id="3.30.465.10">
    <property type="match status" value="1"/>
</dbReference>
<dbReference type="SUPFAM" id="SSF56176">
    <property type="entry name" value="FAD-binding/transporter-associated domain-like"/>
    <property type="match status" value="1"/>
</dbReference>
<feature type="compositionally biased region" description="Gly residues" evidence="4">
    <location>
        <begin position="103"/>
        <end position="141"/>
    </location>
</feature>
<feature type="region of interest" description="Disordered" evidence="4">
    <location>
        <begin position="1"/>
        <end position="31"/>
    </location>
</feature>
<dbReference type="InterPro" id="IPR016167">
    <property type="entry name" value="FAD-bd_PCMH_sub1"/>
</dbReference>
<dbReference type="InterPro" id="IPR036318">
    <property type="entry name" value="FAD-bd_PCMH-like_sf"/>
</dbReference>
<dbReference type="EMBL" id="BAAAQM010000002">
    <property type="protein sequence ID" value="GAA1952333.1"/>
    <property type="molecule type" value="Genomic_DNA"/>
</dbReference>
<feature type="region of interest" description="Disordered" evidence="4">
    <location>
        <begin position="103"/>
        <end position="185"/>
    </location>
</feature>
<dbReference type="PANTHER" id="PTHR42659:SF2">
    <property type="entry name" value="XANTHINE DEHYDROGENASE SUBUNIT C-RELATED"/>
    <property type="match status" value="1"/>
</dbReference>
<dbReference type="Pfam" id="PF00941">
    <property type="entry name" value="FAD_binding_5"/>
    <property type="match status" value="1"/>
</dbReference>
<dbReference type="Proteomes" id="UP001499854">
    <property type="component" value="Unassembled WGS sequence"/>
</dbReference>
<keyword evidence="7" id="KW-1185">Reference proteome</keyword>
<feature type="domain" description="FAD-binding PCMH-type" evidence="5">
    <location>
        <begin position="280"/>
        <end position="458"/>
    </location>
</feature>
<evidence type="ECO:0000256" key="2">
    <source>
        <dbReference type="ARBA" id="ARBA00022827"/>
    </source>
</evidence>
<evidence type="ECO:0000256" key="3">
    <source>
        <dbReference type="ARBA" id="ARBA00023002"/>
    </source>
</evidence>
<dbReference type="PROSITE" id="PS51387">
    <property type="entry name" value="FAD_PCMH"/>
    <property type="match status" value="1"/>
</dbReference>
<sequence>MGPDAFGPPGGGFAAGGGAGIGGALPPDGHAVPTRAEFGGGAERPGFELGTFELTDDADGVVWAPQPGDGDAFDLASSGQFAAVTRGGYSAPAGGITDPYRTGGHGSGGAPTGAVGGEFGAGSSGPHGSGGVPVFGAGSSGPHGSERESGFGQAARVPTQEAGSRFAAGPADAPMPGQAVSQAVSEPTPVAGSWFATGAVGTPVSVFGQTAGTPTVTAAVGGQFAAGPADGPVPGQAASGAFSAASDPAATGGFAPAFASATAAESASATPTGEAFATGLGGSAVAAVPALFGPTSVVEAVQVLAARPDAVIVAGGTVVMPDITAGRRHPGAIVTLHRCAELRGWSPGPGEVLLHAGLTLTEMQRQELRAQVPAVAQAARTVGAPHIRAAATLGGNLMVGPASADLPVVLAALGAEVLVASVGGVRTVSVFDFYDRDGVPQLTPGELVVGARVPVVRGMQGFMKIGVRGGTSRAILSTTLAVDPARRSATCVVGAMAQAALPSGTGRAGLPTLLRADHADRWLADQVDWDAGAIPDPAVYETFGRLVAESLVYGDGAGTLGGGGDPYRRKAAEICARRLLLRALPPLGWLDQVRELQRRADFQRAKQRVERAEQAKGQDQ</sequence>
<evidence type="ECO:0000313" key="6">
    <source>
        <dbReference type="EMBL" id="GAA1952333.1"/>
    </source>
</evidence>
<evidence type="ECO:0000256" key="4">
    <source>
        <dbReference type="SAM" id="MobiDB-lite"/>
    </source>
</evidence>
<accession>A0ABN2QHD6</accession>
<dbReference type="InterPro" id="IPR051312">
    <property type="entry name" value="Diverse_Substr_Oxidored"/>
</dbReference>
<dbReference type="InterPro" id="IPR002346">
    <property type="entry name" value="Mopterin_DH_FAD-bd"/>
</dbReference>
<dbReference type="RefSeq" id="WP_344655174.1">
    <property type="nucleotide sequence ID" value="NZ_BAAAQM010000002.1"/>
</dbReference>
<protein>
    <recommendedName>
        <fullName evidence="5">FAD-binding PCMH-type domain-containing protein</fullName>
    </recommendedName>
</protein>